<dbReference type="SUPFAM" id="SSF54593">
    <property type="entry name" value="Glyoxalase/Bleomycin resistance protein/Dihydroxybiphenyl dioxygenase"/>
    <property type="match status" value="1"/>
</dbReference>
<reference evidence="1 2" key="1">
    <citation type="submission" date="2017-02" db="EMBL/GenBank/DDBJ databases">
        <authorList>
            <person name="Peterson S.W."/>
        </authorList>
    </citation>
    <scope>NUCLEOTIDE SEQUENCE [LARGE SCALE GENOMIC DNA]</scope>
    <source>
        <strain evidence="1 2">USBA 369</strain>
    </source>
</reference>
<gene>
    <name evidence="1" type="ORF">SAMN05428963_11743</name>
</gene>
<evidence type="ECO:0000313" key="1">
    <source>
        <dbReference type="EMBL" id="SKA34491.1"/>
    </source>
</evidence>
<dbReference type="OrthoDB" id="9793039at2"/>
<dbReference type="RefSeq" id="WP_078709954.1">
    <property type="nucleotide sequence ID" value="NZ_FUXL01000017.1"/>
</dbReference>
<dbReference type="Proteomes" id="UP000190135">
    <property type="component" value="Unassembled WGS sequence"/>
</dbReference>
<dbReference type="Gene3D" id="3.10.180.10">
    <property type="entry name" value="2,3-Dihydroxybiphenyl 1,2-Dioxygenase, domain 1"/>
    <property type="match status" value="1"/>
</dbReference>
<organism evidence="1 2">
    <name type="scientific">Consotaella salsifontis</name>
    <dbReference type="NCBI Taxonomy" id="1365950"/>
    <lineage>
        <taxon>Bacteria</taxon>
        <taxon>Pseudomonadati</taxon>
        <taxon>Pseudomonadota</taxon>
        <taxon>Alphaproteobacteria</taxon>
        <taxon>Hyphomicrobiales</taxon>
        <taxon>Aurantimonadaceae</taxon>
        <taxon>Consotaella</taxon>
    </lineage>
</organism>
<evidence type="ECO:0000313" key="2">
    <source>
        <dbReference type="Proteomes" id="UP000190135"/>
    </source>
</evidence>
<dbReference type="InterPro" id="IPR029068">
    <property type="entry name" value="Glyas_Bleomycin-R_OHBP_Dase"/>
</dbReference>
<evidence type="ECO:0008006" key="3">
    <source>
        <dbReference type="Google" id="ProtNLM"/>
    </source>
</evidence>
<keyword evidence="2" id="KW-1185">Reference proteome</keyword>
<dbReference type="STRING" id="1365950.SAMN05428963_11743"/>
<name>A0A1T4T2M3_9HYPH</name>
<dbReference type="EMBL" id="FUXL01000017">
    <property type="protein sequence ID" value="SKA34491.1"/>
    <property type="molecule type" value="Genomic_DNA"/>
</dbReference>
<sequence length="135" mass="14713">MILKTYTRVFTTDLESTVATLKAVHGREPHLRLNYAPLTLVGIGDVLVIGGTDEALAPIRGTFGPWIVEDIDDAKAKLLASGASVVRDIHTIPTGRMMYMKHADGSVVEYVQWAPELVERHILAPLRAGKPASQI</sequence>
<proteinExistence type="predicted"/>
<dbReference type="AlphaFoldDB" id="A0A1T4T2M3"/>
<protein>
    <recommendedName>
        <fullName evidence="3">VOC domain-containing protein</fullName>
    </recommendedName>
</protein>
<accession>A0A1T4T2M3</accession>